<keyword evidence="2" id="KW-1185">Reference proteome</keyword>
<organism evidence="1 2">
    <name type="scientific">Puccinia sorghi</name>
    <dbReference type="NCBI Taxonomy" id="27349"/>
    <lineage>
        <taxon>Eukaryota</taxon>
        <taxon>Fungi</taxon>
        <taxon>Dikarya</taxon>
        <taxon>Basidiomycota</taxon>
        <taxon>Pucciniomycotina</taxon>
        <taxon>Pucciniomycetes</taxon>
        <taxon>Pucciniales</taxon>
        <taxon>Pucciniaceae</taxon>
        <taxon>Puccinia</taxon>
    </lineage>
</organism>
<gene>
    <name evidence="1" type="ORF">VP01_6854g2</name>
</gene>
<comment type="caution">
    <text evidence="1">The sequence shown here is derived from an EMBL/GenBank/DDBJ whole genome shotgun (WGS) entry which is preliminary data.</text>
</comment>
<evidence type="ECO:0000313" key="1">
    <source>
        <dbReference type="EMBL" id="KNZ46899.1"/>
    </source>
</evidence>
<protein>
    <submittedName>
        <fullName evidence="1">Uncharacterized protein</fullName>
    </submittedName>
</protein>
<sequence length="99" mass="11098">MALHGHTQVAICNILGYSISRQSLGRWLALYKETLMVVCDPDNYKERGYPKLLLAEDSIFMVKLVCNQPGLFLNEVSEKNVRPAEDFAQSASNSQQSCC</sequence>
<dbReference type="PANTHER" id="PTHR46564:SF1">
    <property type="entry name" value="TRANSPOSASE"/>
    <property type="match status" value="1"/>
</dbReference>
<dbReference type="EMBL" id="LAVV01012221">
    <property type="protein sequence ID" value="KNZ46899.1"/>
    <property type="molecule type" value="Genomic_DNA"/>
</dbReference>
<proteinExistence type="predicted"/>
<accession>A0A0L6UEC9</accession>
<dbReference type="OrthoDB" id="10538209at2759"/>
<dbReference type="VEuPathDB" id="FungiDB:VP01_6854g2"/>
<reference evidence="1 2" key="1">
    <citation type="submission" date="2015-08" db="EMBL/GenBank/DDBJ databases">
        <title>Next Generation Sequencing and Analysis of the Genome of Puccinia sorghi L Schw, the Causal Agent of Maize Common Rust.</title>
        <authorList>
            <person name="Rochi L."/>
            <person name="Burguener G."/>
            <person name="Darino M."/>
            <person name="Turjanski A."/>
            <person name="Kreff E."/>
            <person name="Dieguez M.J."/>
            <person name="Sacco F."/>
        </authorList>
    </citation>
    <scope>NUCLEOTIDE SEQUENCE [LARGE SCALE GENOMIC DNA]</scope>
    <source>
        <strain evidence="1 2">RO10H11247</strain>
    </source>
</reference>
<dbReference type="PANTHER" id="PTHR46564">
    <property type="entry name" value="TRANSPOSASE"/>
    <property type="match status" value="1"/>
</dbReference>
<name>A0A0L6UEC9_9BASI</name>
<dbReference type="AlphaFoldDB" id="A0A0L6UEC9"/>
<evidence type="ECO:0000313" key="2">
    <source>
        <dbReference type="Proteomes" id="UP000037035"/>
    </source>
</evidence>
<dbReference type="Proteomes" id="UP000037035">
    <property type="component" value="Unassembled WGS sequence"/>
</dbReference>